<keyword evidence="3" id="KW-1185">Reference proteome</keyword>
<evidence type="ECO:0000313" key="2">
    <source>
        <dbReference type="EMBL" id="KAJ8966279.1"/>
    </source>
</evidence>
<dbReference type="Pfam" id="PF13843">
    <property type="entry name" value="DDE_Tnp_1_7"/>
    <property type="match status" value="1"/>
</dbReference>
<organism evidence="2 3">
    <name type="scientific">Rhamnusium bicolor</name>
    <dbReference type="NCBI Taxonomy" id="1586634"/>
    <lineage>
        <taxon>Eukaryota</taxon>
        <taxon>Metazoa</taxon>
        <taxon>Ecdysozoa</taxon>
        <taxon>Arthropoda</taxon>
        <taxon>Hexapoda</taxon>
        <taxon>Insecta</taxon>
        <taxon>Pterygota</taxon>
        <taxon>Neoptera</taxon>
        <taxon>Endopterygota</taxon>
        <taxon>Coleoptera</taxon>
        <taxon>Polyphaga</taxon>
        <taxon>Cucujiformia</taxon>
        <taxon>Chrysomeloidea</taxon>
        <taxon>Cerambycidae</taxon>
        <taxon>Lepturinae</taxon>
        <taxon>Rhagiini</taxon>
        <taxon>Rhamnusium</taxon>
    </lineage>
</organism>
<reference evidence="2" key="1">
    <citation type="journal article" date="2023" name="Insect Mol. Biol.">
        <title>Genome sequencing provides insights into the evolution of gene families encoding plant cell wall-degrading enzymes in longhorned beetles.</title>
        <authorList>
            <person name="Shin N.R."/>
            <person name="Okamura Y."/>
            <person name="Kirsch R."/>
            <person name="Pauchet Y."/>
        </authorList>
    </citation>
    <scope>NUCLEOTIDE SEQUENCE</scope>
    <source>
        <strain evidence="2">RBIC_L_NR</strain>
    </source>
</reference>
<name>A0AAV8ZPP8_9CUCU</name>
<accession>A0AAV8ZPP8</accession>
<dbReference type="PANTHER" id="PTHR47272">
    <property type="entry name" value="DDE_TNP_1_7 DOMAIN-CONTAINING PROTEIN"/>
    <property type="match status" value="1"/>
</dbReference>
<sequence length="155" mass="18607">MLYNNSVFEEMVNMTNLYAIQKNIPRFSPTNMDEVKKFIGIHVVMGNLQFPRVEMYWSSTCGIKIIKENMALKRFYKLRKTLHLVDVTSREATNTDRLWKVRYIYDALRKIYHELPLERNMCIDEQIVHFKGRLNIKQYVKNKPKKWGIKIYVLA</sequence>
<dbReference type="PANTHER" id="PTHR47272:SF1">
    <property type="entry name" value="PIGGYBAC TRANSPOSABLE ELEMENT-DERIVED PROTEIN 3-LIKE"/>
    <property type="match status" value="1"/>
</dbReference>
<dbReference type="Proteomes" id="UP001162156">
    <property type="component" value="Unassembled WGS sequence"/>
</dbReference>
<evidence type="ECO:0000313" key="3">
    <source>
        <dbReference type="Proteomes" id="UP001162156"/>
    </source>
</evidence>
<proteinExistence type="predicted"/>
<dbReference type="InterPro" id="IPR029526">
    <property type="entry name" value="PGBD"/>
</dbReference>
<comment type="caution">
    <text evidence="2">The sequence shown here is derived from an EMBL/GenBank/DDBJ whole genome shotgun (WGS) entry which is preliminary data.</text>
</comment>
<evidence type="ECO:0000259" key="1">
    <source>
        <dbReference type="Pfam" id="PF13843"/>
    </source>
</evidence>
<dbReference type="AlphaFoldDB" id="A0AAV8ZPP8"/>
<dbReference type="EMBL" id="JANEYF010001035">
    <property type="protein sequence ID" value="KAJ8966279.1"/>
    <property type="molecule type" value="Genomic_DNA"/>
</dbReference>
<feature type="domain" description="PiggyBac transposable element-derived protein" evidence="1">
    <location>
        <begin position="2"/>
        <end position="154"/>
    </location>
</feature>
<protein>
    <recommendedName>
        <fullName evidence="1">PiggyBac transposable element-derived protein domain-containing protein</fullName>
    </recommendedName>
</protein>
<gene>
    <name evidence="2" type="ORF">NQ314_003647</name>
</gene>